<feature type="non-terminal residue" evidence="1">
    <location>
        <position position="1"/>
    </location>
</feature>
<protein>
    <submittedName>
        <fullName evidence="1">Uncharacterized protein</fullName>
    </submittedName>
</protein>
<name>A0A392U939_9FABA</name>
<keyword evidence="2" id="KW-1185">Reference proteome</keyword>
<accession>A0A392U939</accession>
<sequence length="32" mass="3442">FGKPSQYRVPTPGFAAFGQPSLHGVAAVQNRR</sequence>
<dbReference type="Proteomes" id="UP000265520">
    <property type="component" value="Unassembled WGS sequence"/>
</dbReference>
<reference evidence="1 2" key="1">
    <citation type="journal article" date="2018" name="Front. Plant Sci.">
        <title>Red Clover (Trifolium pratense) and Zigzag Clover (T. medium) - A Picture of Genomic Similarities and Differences.</title>
        <authorList>
            <person name="Dluhosova J."/>
            <person name="Istvanek J."/>
            <person name="Nedelnik J."/>
            <person name="Repkova J."/>
        </authorList>
    </citation>
    <scope>NUCLEOTIDE SEQUENCE [LARGE SCALE GENOMIC DNA]</scope>
    <source>
        <strain evidence="2">cv. 10/8</strain>
        <tissue evidence="1">Leaf</tissue>
    </source>
</reference>
<evidence type="ECO:0000313" key="1">
    <source>
        <dbReference type="EMBL" id="MCI68906.1"/>
    </source>
</evidence>
<evidence type="ECO:0000313" key="2">
    <source>
        <dbReference type="Proteomes" id="UP000265520"/>
    </source>
</evidence>
<proteinExistence type="predicted"/>
<dbReference type="EMBL" id="LXQA010745330">
    <property type="protein sequence ID" value="MCI68906.1"/>
    <property type="molecule type" value="Genomic_DNA"/>
</dbReference>
<organism evidence="1 2">
    <name type="scientific">Trifolium medium</name>
    <dbReference type="NCBI Taxonomy" id="97028"/>
    <lineage>
        <taxon>Eukaryota</taxon>
        <taxon>Viridiplantae</taxon>
        <taxon>Streptophyta</taxon>
        <taxon>Embryophyta</taxon>
        <taxon>Tracheophyta</taxon>
        <taxon>Spermatophyta</taxon>
        <taxon>Magnoliopsida</taxon>
        <taxon>eudicotyledons</taxon>
        <taxon>Gunneridae</taxon>
        <taxon>Pentapetalae</taxon>
        <taxon>rosids</taxon>
        <taxon>fabids</taxon>
        <taxon>Fabales</taxon>
        <taxon>Fabaceae</taxon>
        <taxon>Papilionoideae</taxon>
        <taxon>50 kb inversion clade</taxon>
        <taxon>NPAAA clade</taxon>
        <taxon>Hologalegina</taxon>
        <taxon>IRL clade</taxon>
        <taxon>Trifolieae</taxon>
        <taxon>Trifolium</taxon>
    </lineage>
</organism>
<comment type="caution">
    <text evidence="1">The sequence shown here is derived from an EMBL/GenBank/DDBJ whole genome shotgun (WGS) entry which is preliminary data.</text>
</comment>
<dbReference type="AlphaFoldDB" id="A0A392U939"/>